<comment type="caution">
    <text evidence="1">The sequence shown here is derived from an EMBL/GenBank/DDBJ whole genome shotgun (WGS) entry which is preliminary data.</text>
</comment>
<organism evidence="1 2">
    <name type="scientific">Steinernema carpocapsae</name>
    <name type="common">Entomopathogenic nematode</name>
    <dbReference type="NCBI Taxonomy" id="34508"/>
    <lineage>
        <taxon>Eukaryota</taxon>
        <taxon>Metazoa</taxon>
        <taxon>Ecdysozoa</taxon>
        <taxon>Nematoda</taxon>
        <taxon>Chromadorea</taxon>
        <taxon>Rhabditida</taxon>
        <taxon>Tylenchina</taxon>
        <taxon>Panagrolaimomorpha</taxon>
        <taxon>Strongyloidoidea</taxon>
        <taxon>Steinernematidae</taxon>
        <taxon>Steinernema</taxon>
    </lineage>
</organism>
<keyword evidence="2" id="KW-1185">Reference proteome</keyword>
<dbReference type="EMBL" id="AZBU02000009">
    <property type="protein sequence ID" value="TKR65028.1"/>
    <property type="molecule type" value="Genomic_DNA"/>
</dbReference>
<name>A0A4U5M7Y3_STECR</name>
<accession>A0A4U5M7Y3</accession>
<protein>
    <submittedName>
        <fullName evidence="1">Uncharacterized protein</fullName>
    </submittedName>
</protein>
<evidence type="ECO:0000313" key="2">
    <source>
        <dbReference type="Proteomes" id="UP000298663"/>
    </source>
</evidence>
<sequence>MAFRDSSDMHGGRREKAKAAAATTFRFPSMILLRNARNFRGLWTRKPDFFVVLRGHANEEGYGGSGGAY</sequence>
<proteinExistence type="predicted"/>
<reference evidence="1 2" key="2">
    <citation type="journal article" date="2019" name="G3 (Bethesda)">
        <title>Hybrid Assembly of the Genome of the Entomopathogenic Nematode Steinernema carpocapsae Identifies the X-Chromosome.</title>
        <authorList>
            <person name="Serra L."/>
            <person name="Macchietto M."/>
            <person name="Macias-Munoz A."/>
            <person name="McGill C.J."/>
            <person name="Rodriguez I.M."/>
            <person name="Rodriguez B."/>
            <person name="Murad R."/>
            <person name="Mortazavi A."/>
        </authorList>
    </citation>
    <scope>NUCLEOTIDE SEQUENCE [LARGE SCALE GENOMIC DNA]</scope>
    <source>
        <strain evidence="1 2">ALL</strain>
    </source>
</reference>
<dbReference type="AlphaFoldDB" id="A0A4U5M7Y3"/>
<dbReference type="Proteomes" id="UP000298663">
    <property type="component" value="Unassembled WGS sequence"/>
</dbReference>
<reference evidence="1 2" key="1">
    <citation type="journal article" date="2015" name="Genome Biol.">
        <title>Comparative genomics of Steinernema reveals deeply conserved gene regulatory networks.</title>
        <authorList>
            <person name="Dillman A.R."/>
            <person name="Macchietto M."/>
            <person name="Porter C.F."/>
            <person name="Rogers A."/>
            <person name="Williams B."/>
            <person name="Antoshechkin I."/>
            <person name="Lee M.M."/>
            <person name="Goodwin Z."/>
            <person name="Lu X."/>
            <person name="Lewis E.E."/>
            <person name="Goodrich-Blair H."/>
            <person name="Stock S.P."/>
            <person name="Adams B.J."/>
            <person name="Sternberg P.W."/>
            <person name="Mortazavi A."/>
        </authorList>
    </citation>
    <scope>NUCLEOTIDE SEQUENCE [LARGE SCALE GENOMIC DNA]</scope>
    <source>
        <strain evidence="1 2">ALL</strain>
    </source>
</reference>
<gene>
    <name evidence="1" type="ORF">L596_025492</name>
</gene>
<evidence type="ECO:0000313" key="1">
    <source>
        <dbReference type="EMBL" id="TKR65028.1"/>
    </source>
</evidence>